<dbReference type="InterPro" id="IPR012337">
    <property type="entry name" value="RNaseH-like_sf"/>
</dbReference>
<feature type="compositionally biased region" description="Basic and acidic residues" evidence="1">
    <location>
        <begin position="78"/>
        <end position="92"/>
    </location>
</feature>
<evidence type="ECO:0000256" key="1">
    <source>
        <dbReference type="SAM" id="MobiDB-lite"/>
    </source>
</evidence>
<dbReference type="Pfam" id="PF00078">
    <property type="entry name" value="RVT_1"/>
    <property type="match status" value="1"/>
</dbReference>
<dbReference type="InterPro" id="IPR002156">
    <property type="entry name" value="RNaseH_domain"/>
</dbReference>
<evidence type="ECO:0000313" key="4">
    <source>
        <dbReference type="EMBL" id="GJT37770.1"/>
    </source>
</evidence>
<dbReference type="Pfam" id="PF17921">
    <property type="entry name" value="Integrase_H2C2"/>
    <property type="match status" value="1"/>
</dbReference>
<feature type="region of interest" description="Disordered" evidence="1">
    <location>
        <begin position="71"/>
        <end position="225"/>
    </location>
</feature>
<feature type="compositionally biased region" description="Polar residues" evidence="1">
    <location>
        <begin position="179"/>
        <end position="190"/>
    </location>
</feature>
<dbReference type="Pfam" id="PF03732">
    <property type="entry name" value="Retrotrans_gag"/>
    <property type="match status" value="1"/>
</dbReference>
<dbReference type="Proteomes" id="UP001151760">
    <property type="component" value="Unassembled WGS sequence"/>
</dbReference>
<dbReference type="Gene3D" id="3.30.420.10">
    <property type="entry name" value="Ribonuclease H-like superfamily/Ribonuclease H"/>
    <property type="match status" value="2"/>
</dbReference>
<dbReference type="InterPro" id="IPR041577">
    <property type="entry name" value="RT_RNaseH_2"/>
</dbReference>
<protein>
    <submittedName>
        <fullName evidence="4">Reverse transcriptase domain-containing protein</fullName>
    </submittedName>
</protein>
<dbReference type="Gene3D" id="1.10.340.70">
    <property type="match status" value="1"/>
</dbReference>
<dbReference type="Gene3D" id="3.30.70.270">
    <property type="match status" value="1"/>
</dbReference>
<dbReference type="Pfam" id="PF13456">
    <property type="entry name" value="RVT_3"/>
    <property type="match status" value="1"/>
</dbReference>
<dbReference type="InterPro" id="IPR043502">
    <property type="entry name" value="DNA/RNA_pol_sf"/>
</dbReference>
<keyword evidence="4" id="KW-0695">RNA-directed DNA polymerase</keyword>
<dbReference type="GO" id="GO:0003964">
    <property type="term" value="F:RNA-directed DNA polymerase activity"/>
    <property type="evidence" value="ECO:0007669"/>
    <property type="project" value="UniProtKB-KW"/>
</dbReference>
<reference evidence="4" key="2">
    <citation type="submission" date="2022-01" db="EMBL/GenBank/DDBJ databases">
        <authorList>
            <person name="Yamashiro T."/>
            <person name="Shiraishi A."/>
            <person name="Satake H."/>
            <person name="Nakayama K."/>
        </authorList>
    </citation>
    <scope>NUCLEOTIDE SEQUENCE</scope>
</reference>
<feature type="compositionally biased region" description="Polar residues" evidence="1">
    <location>
        <begin position="1"/>
        <end position="16"/>
    </location>
</feature>
<dbReference type="CDD" id="cd09279">
    <property type="entry name" value="RNase_HI_like"/>
    <property type="match status" value="1"/>
</dbReference>
<dbReference type="InterPro" id="IPR041588">
    <property type="entry name" value="Integrase_H2C2"/>
</dbReference>
<dbReference type="SUPFAM" id="SSF56672">
    <property type="entry name" value="DNA/RNA polymerases"/>
    <property type="match status" value="1"/>
</dbReference>
<organism evidence="4 5">
    <name type="scientific">Tanacetum coccineum</name>
    <dbReference type="NCBI Taxonomy" id="301880"/>
    <lineage>
        <taxon>Eukaryota</taxon>
        <taxon>Viridiplantae</taxon>
        <taxon>Streptophyta</taxon>
        <taxon>Embryophyta</taxon>
        <taxon>Tracheophyta</taxon>
        <taxon>Spermatophyta</taxon>
        <taxon>Magnoliopsida</taxon>
        <taxon>eudicotyledons</taxon>
        <taxon>Gunneridae</taxon>
        <taxon>Pentapetalae</taxon>
        <taxon>asterids</taxon>
        <taxon>campanulids</taxon>
        <taxon>Asterales</taxon>
        <taxon>Asteraceae</taxon>
        <taxon>Asteroideae</taxon>
        <taxon>Anthemideae</taxon>
        <taxon>Anthemidinae</taxon>
        <taxon>Tanacetum</taxon>
    </lineage>
</organism>
<dbReference type="InterPro" id="IPR043128">
    <property type="entry name" value="Rev_trsase/Diguanyl_cyclase"/>
</dbReference>
<dbReference type="SUPFAM" id="SSF53098">
    <property type="entry name" value="Ribonuclease H-like"/>
    <property type="match status" value="2"/>
</dbReference>
<name>A0ABQ5DEU3_9ASTR</name>
<feature type="domain" description="Integrase catalytic" evidence="3">
    <location>
        <begin position="1514"/>
        <end position="1608"/>
    </location>
</feature>
<dbReference type="PROSITE" id="PS50879">
    <property type="entry name" value="RNASE_H_1"/>
    <property type="match status" value="1"/>
</dbReference>
<dbReference type="CDD" id="cd01647">
    <property type="entry name" value="RT_LTR"/>
    <property type="match status" value="1"/>
</dbReference>
<dbReference type="InterPro" id="IPR036397">
    <property type="entry name" value="RNaseH_sf"/>
</dbReference>
<gene>
    <name evidence="4" type="ORF">Tco_0937635</name>
</gene>
<dbReference type="EMBL" id="BQNB010015251">
    <property type="protein sequence ID" value="GJT37770.1"/>
    <property type="molecule type" value="Genomic_DNA"/>
</dbReference>
<reference evidence="4" key="1">
    <citation type="journal article" date="2022" name="Int. J. Mol. Sci.">
        <title>Draft Genome of Tanacetum Coccineum: Genomic Comparison of Closely Related Tanacetum-Family Plants.</title>
        <authorList>
            <person name="Yamashiro T."/>
            <person name="Shiraishi A."/>
            <person name="Nakayama K."/>
            <person name="Satake H."/>
        </authorList>
    </citation>
    <scope>NUCLEOTIDE SEQUENCE</scope>
</reference>
<proteinExistence type="predicted"/>
<feature type="region of interest" description="Disordered" evidence="1">
    <location>
        <begin position="1"/>
        <end position="33"/>
    </location>
</feature>
<dbReference type="InterPro" id="IPR000477">
    <property type="entry name" value="RT_dom"/>
</dbReference>
<feature type="region of interest" description="Disordered" evidence="1">
    <location>
        <begin position="406"/>
        <end position="443"/>
    </location>
</feature>
<dbReference type="PANTHER" id="PTHR48475:SF2">
    <property type="entry name" value="RIBONUCLEASE H"/>
    <property type="match status" value="1"/>
</dbReference>
<dbReference type="PROSITE" id="PS50994">
    <property type="entry name" value="INTEGRASE"/>
    <property type="match status" value="1"/>
</dbReference>
<comment type="caution">
    <text evidence="4">The sequence shown here is derived from an EMBL/GenBank/DDBJ whole genome shotgun (WGS) entry which is preliminary data.</text>
</comment>
<evidence type="ECO:0000259" key="3">
    <source>
        <dbReference type="PROSITE" id="PS50994"/>
    </source>
</evidence>
<dbReference type="InterPro" id="IPR001584">
    <property type="entry name" value="Integrase_cat-core"/>
</dbReference>
<keyword evidence="4" id="KW-0548">Nucleotidyltransferase</keyword>
<sequence length="1740" mass="198947">MSTHEQITNNPTSAVRNTGGRNGPQGLEEPMSDEVLREMCDKNYHQLLPLIAEKMQKEKEQKDKLNAVKARLIYGEESGIKIRSREESHYSESKTPTARTEPRRRHGGRYSRSPSPHASVFKRLKKNRSPSPRLRPRKEGGVFNRLGRKEPATSARPDSRQRSPQAKRTEVEARRRQQKGTTSRTTSQYSESEDSEGGHWKSKSRRQRSNTYEDDLSQPWTCEERNPFTPRIRHFSLPRTRMPSHVKTYDGSGDPEDHLKLFQSAAKTEGWAMPTWCHMFNSTLTGNARVWFDKLPKESIDSYEDLRTSFRENYLQQTKHIKDPVEIHHIKQRDGESTEDFMERYKAEVLDVEGAPECMRISGFMHGVTHPGLIKRLYERIPRSVDEMYRMTTSFLQGEVAALSHSRKKASSPWKPSEGGDKPTFKKSFKNKQRPDRKPDRFSLLTKTPKEIFALEKGKFKAPPPMVTPVEKRDPSKYCEFHSDTGHNTNECMQLRKQIDEMIKAGKLSQFIKELKQNDKPKAPKKGEASGKDKPLTILMIQPWERVAKPRITQSFSPETAMSFPPLSEEDGTESPMIIEVEMGGHFVHRVYIDGGASSEVLYEHCFAKLRKEIRDQMVPATTHLIGFSGETIWPLGQIALLVKIGDEAHSTSAWMNFMVIRSSSQHNAIIGRPGIRKIRAVPSTAHGMLKFPVEGGTVTLQSSRVIPMECAMISGPSNQPPAVSQVLEEKINVAIHPEYPEQTVAIGSTLTEKGRRELCSLLKQNLDIFAWKPADMTGVPRNIAEHRLNIREGYSPVRQKKRGQAPERNKVIQEEVEKLVDAGIMKEVHYHSWLSNPVMVKKHDGTWRMCVDFKDLNNACPKDCYPLPEIDWKVESLCGYPFKCFLDAYKGYHQIKMAKEDEEKTAFITSQGIFCYSKMPFGLKNAGSTYQRLVDKAFQRQIGRNLEVYVDDLVIKSHTEEEIIRDITETFKTLRQINMKLNPKKCTFGMQEGMFLGRAEAKWKISKFKQILVKISRKIVTFFQNLEKVHKKSDFQWTPEAEEAFKQMKKLIAELPTLTAPREHEELIIYLAAAKEAISAVLMTDREGRQIPVYFVSRTLRGPEVNYTPMEKLVLALLSASKRLKRYFQAHTVVVITDQPIKQLLSSSEISGRMLKWKFELEGYDIQYRPRTAIKGQILADFIVERPEEESPDELMTEPEVLPEPWTLFTDGSSCVDGSGAGLILTNPEGAEFTYAMRFRFEATNNEAEYEALIAGLRIAEQMGVKNLQAHVDSRLVANQVNGSYIAKESGMVQYLNKVKTLAKSFKEFSIKQIPRSENKKADALSKIASTSFAHLNKQVLVEELKEKSINEKEILDVVEEEGNTWMTPICEYLAKEILPEDKKKARAVRRKAARYDMINGTLYKKSFLGPWLRCVGPLQANYVLREIHEGSCSMHSGPRSVVAKVIRTGYYWPTMHMDARNLIRKCNDCQIHRPVTRNPQQNLTPITSPWPFLKVGIDIALTFPGRPHLCLPGEIISDNGKQFRDNPFKDWCEKLCIYQCFVSVKHPQVNGLVERSNRSLGEGIKARLDERSKDWIEELPHVLWAHRIMIKSSNGETPFLLTYGTEAVIPAAEIGMSTLRTAEIDPTKNNEALGINMDLIEEKREQAAIQEAKSKKKLEKYYNSRVRGTSFKPGDMVYRINEASHARDEGKLGPKWEGPYEVKESLGKGAYKLKDRKGNEMPRTWNICNLKKCYIHEV</sequence>
<evidence type="ECO:0000313" key="5">
    <source>
        <dbReference type="Proteomes" id="UP001151760"/>
    </source>
</evidence>
<keyword evidence="5" id="KW-1185">Reference proteome</keyword>
<accession>A0ABQ5DEU3</accession>
<evidence type="ECO:0000259" key="2">
    <source>
        <dbReference type="PROSITE" id="PS50879"/>
    </source>
</evidence>
<feature type="domain" description="RNase H type-1" evidence="2">
    <location>
        <begin position="1203"/>
        <end position="1332"/>
    </location>
</feature>
<feature type="compositionally biased region" description="Basic and acidic residues" evidence="1">
    <location>
        <begin position="147"/>
        <end position="175"/>
    </location>
</feature>
<dbReference type="InterPro" id="IPR005162">
    <property type="entry name" value="Retrotrans_gag_dom"/>
</dbReference>
<dbReference type="Gene3D" id="3.10.10.10">
    <property type="entry name" value="HIV Type 1 Reverse Transcriptase, subunit A, domain 1"/>
    <property type="match status" value="1"/>
</dbReference>
<keyword evidence="4" id="KW-0808">Transferase</keyword>
<dbReference type="Pfam" id="PF17919">
    <property type="entry name" value="RT_RNaseH_2"/>
    <property type="match status" value="1"/>
</dbReference>
<dbReference type="PANTHER" id="PTHR48475">
    <property type="entry name" value="RIBONUCLEASE H"/>
    <property type="match status" value="1"/>
</dbReference>